<evidence type="ECO:0000313" key="11">
    <source>
        <dbReference type="EMBL" id="AEI47471.1"/>
    </source>
</evidence>
<feature type="binding site" evidence="7">
    <location>
        <begin position="252"/>
        <end position="255"/>
    </location>
    <ligand>
        <name>GTP</name>
        <dbReference type="ChEBI" id="CHEBI:37565"/>
    </ligand>
</feature>
<dbReference type="Gene3D" id="3.40.50.300">
    <property type="entry name" value="P-loop containing nucleotide triphosphate hydrolases"/>
    <property type="match status" value="1"/>
</dbReference>
<evidence type="ECO:0000256" key="3">
    <source>
        <dbReference type="ARBA" id="ARBA00022741"/>
    </source>
</evidence>
<dbReference type="Gene3D" id="3.40.50.11060">
    <property type="entry name" value="GTPase HflX, N-terminal domain"/>
    <property type="match status" value="1"/>
</dbReference>
<dbReference type="SUPFAM" id="SSF52540">
    <property type="entry name" value="P-loop containing nucleoside triphosphate hydrolases"/>
    <property type="match status" value="1"/>
</dbReference>
<dbReference type="InterPro" id="IPR005225">
    <property type="entry name" value="Small_GTP-bd"/>
</dbReference>
<dbReference type="InterPro" id="IPR025121">
    <property type="entry name" value="GTPase_HflX_N"/>
</dbReference>
<dbReference type="Pfam" id="PF16360">
    <property type="entry name" value="GTP-bdg_M"/>
    <property type="match status" value="1"/>
</dbReference>
<feature type="binding site" evidence="7">
    <location>
        <begin position="318"/>
        <end position="321"/>
    </location>
    <ligand>
        <name>GTP</name>
        <dbReference type="ChEBI" id="CHEBI:37565"/>
    </ligand>
</feature>
<gene>
    <name evidence="6" type="primary">hflX</name>
    <name evidence="11" type="ordered locus">Runsl_1040</name>
</gene>
<evidence type="ECO:0000256" key="1">
    <source>
        <dbReference type="ARBA" id="ARBA00022490"/>
    </source>
</evidence>
<dbReference type="InterPro" id="IPR006073">
    <property type="entry name" value="GTP-bd"/>
</dbReference>
<feature type="binding site" evidence="7">
    <location>
        <begin position="231"/>
        <end position="235"/>
    </location>
    <ligand>
        <name>GTP</name>
        <dbReference type="ChEBI" id="CHEBI:37565"/>
    </ligand>
</feature>
<dbReference type="EMBL" id="CP002859">
    <property type="protein sequence ID" value="AEI47471.1"/>
    <property type="molecule type" value="Genomic_DNA"/>
</dbReference>
<dbReference type="GO" id="GO:0003924">
    <property type="term" value="F:GTPase activity"/>
    <property type="evidence" value="ECO:0007669"/>
    <property type="project" value="UniProtKB-UniRule"/>
</dbReference>
<keyword evidence="4 8" id="KW-0460">Magnesium</keyword>
<keyword evidence="9" id="KW-0175">Coiled coil</keyword>
<dbReference type="InterPro" id="IPR027417">
    <property type="entry name" value="P-loop_NTPase"/>
</dbReference>
<evidence type="ECO:0000256" key="5">
    <source>
        <dbReference type="ARBA" id="ARBA00023134"/>
    </source>
</evidence>
<dbReference type="GO" id="GO:0005525">
    <property type="term" value="F:GTP binding"/>
    <property type="evidence" value="ECO:0007669"/>
    <property type="project" value="UniProtKB-UniRule"/>
</dbReference>
<dbReference type="GO" id="GO:0005737">
    <property type="term" value="C:cytoplasm"/>
    <property type="evidence" value="ECO:0007669"/>
    <property type="project" value="UniProtKB-SubCell"/>
</dbReference>
<dbReference type="AlphaFoldDB" id="A0A7U4E4F6"/>
<accession>A0A7U4E4F6</accession>
<evidence type="ECO:0000256" key="6">
    <source>
        <dbReference type="HAMAP-Rule" id="MF_00900"/>
    </source>
</evidence>
<protein>
    <recommendedName>
        <fullName evidence="6">GTPase HflX</fullName>
    </recommendedName>
    <alternativeName>
        <fullName evidence="6">GTP-binding protein HflX</fullName>
    </alternativeName>
</protein>
<dbReference type="Gene3D" id="6.10.250.2860">
    <property type="match status" value="1"/>
</dbReference>
<evidence type="ECO:0000259" key="10">
    <source>
        <dbReference type="PROSITE" id="PS51705"/>
    </source>
</evidence>
<reference evidence="11 12" key="2">
    <citation type="journal article" date="2012" name="Stand. Genomic Sci.">
        <title>Complete genome sequence of the aquatic bacterium Runella slithyformis type strain (LSU 4(T)).</title>
        <authorList>
            <person name="Copeland A."/>
            <person name="Zhang X."/>
            <person name="Misra M."/>
            <person name="Lapidus A."/>
            <person name="Nolan M."/>
            <person name="Lucas S."/>
            <person name="Deshpande S."/>
            <person name="Cheng J.F."/>
            <person name="Tapia R."/>
            <person name="Goodwin L.A."/>
            <person name="Pitluck S."/>
            <person name="Liolios K."/>
            <person name="Pagani I."/>
            <person name="Ivanova N."/>
            <person name="Mikhailova N."/>
            <person name="Pati A."/>
            <person name="Chen A."/>
            <person name="Palaniappan K."/>
            <person name="Land M."/>
            <person name="Hauser L."/>
            <person name="Pan C."/>
            <person name="Jeffries C.D."/>
            <person name="Detter J.C."/>
            <person name="Brambilla E.M."/>
            <person name="Rohde M."/>
            <person name="Djao O.D."/>
            <person name="Goker M."/>
            <person name="Sikorski J."/>
            <person name="Tindall B.J."/>
            <person name="Woyke T."/>
            <person name="Bristow J."/>
            <person name="Eisen J.A."/>
            <person name="Markowitz V."/>
            <person name="Hugenholtz P."/>
            <person name="Kyrpides N.C."/>
            <person name="Klenk H.P."/>
            <person name="Mavromatis K."/>
        </authorList>
    </citation>
    <scope>NUCLEOTIDE SEQUENCE [LARGE SCALE GENOMIC DNA]</scope>
    <source>
        <strain evidence="12">ATCC 29530 / DSM 19594 / LMG 11500 / NCIMB 11436 / LSU 4</strain>
    </source>
</reference>
<feature type="domain" description="Hflx-type G" evidence="10">
    <location>
        <begin position="200"/>
        <end position="392"/>
    </location>
</feature>
<organism evidence="11 12">
    <name type="scientific">Runella slithyformis (strain ATCC 29530 / DSM 19594 / LMG 11500 / NCIMB 11436 / LSU 4)</name>
    <dbReference type="NCBI Taxonomy" id="761193"/>
    <lineage>
        <taxon>Bacteria</taxon>
        <taxon>Pseudomonadati</taxon>
        <taxon>Bacteroidota</taxon>
        <taxon>Cytophagia</taxon>
        <taxon>Cytophagales</taxon>
        <taxon>Spirosomataceae</taxon>
        <taxon>Runella</taxon>
    </lineage>
</organism>
<feature type="binding site" evidence="7">
    <location>
        <begin position="370"/>
        <end position="372"/>
    </location>
    <ligand>
        <name>GTP</name>
        <dbReference type="ChEBI" id="CHEBI:37565"/>
    </ligand>
</feature>
<dbReference type="PROSITE" id="PS51705">
    <property type="entry name" value="G_HFLX"/>
    <property type="match status" value="1"/>
</dbReference>
<dbReference type="Pfam" id="PF13167">
    <property type="entry name" value="GTP-bdg_N"/>
    <property type="match status" value="1"/>
</dbReference>
<sequence>MNSTAKKQETAVLVAITTQRQTAEQTQEYLHELAFLASTLGVETVRTFTQKLEYSDNRTFVGKGRLEDIKTFVSANPVDMIIFDDELIPSQVRNLEAEFKDIKVLDRSLLILDIFAMRAQTAQAKTQVELAQYQYMYPRLTRMWSHLSRQKGGVGMRGPGEKELETDRRIVQDRIAFLKEKLEKIDKQSVTRRKERNRLVRVALVGYTNVGKSTLMRRLAKTDVFAENKLFATVDSTVRKVVLDNIPFLLTDTVGFIRKLPTKLIESFKSTLDEVREADVLLHVVDISHPSFEEQIEVVNQTLAEIGAGDKATIMVFNKIDAYHPKKEAFDEVIETEEGEVVVEQTKERVLEKLKKSYYNGSAEHVVFISAQNNENLAELRDKVFELIKRKHYVIYPNWVNMPLTDVDFAE</sequence>
<evidence type="ECO:0000256" key="2">
    <source>
        <dbReference type="ARBA" id="ARBA00022723"/>
    </source>
</evidence>
<dbReference type="GO" id="GO:0046872">
    <property type="term" value="F:metal ion binding"/>
    <property type="evidence" value="ECO:0007669"/>
    <property type="project" value="UniProtKB-KW"/>
</dbReference>
<dbReference type="PIRSF" id="PIRSF006809">
    <property type="entry name" value="GTP-binding_hflX_prd"/>
    <property type="match status" value="1"/>
</dbReference>
<keyword evidence="1 6" id="KW-0963">Cytoplasm</keyword>
<name>A0A7U4E4F6_RUNSL</name>
<dbReference type="PRINTS" id="PR00326">
    <property type="entry name" value="GTP1OBG"/>
</dbReference>
<dbReference type="PANTHER" id="PTHR10229">
    <property type="entry name" value="GTP-BINDING PROTEIN HFLX"/>
    <property type="match status" value="1"/>
</dbReference>
<dbReference type="Pfam" id="PF01926">
    <property type="entry name" value="MMR_HSR1"/>
    <property type="match status" value="1"/>
</dbReference>
<dbReference type="NCBIfam" id="TIGR03156">
    <property type="entry name" value="GTP_HflX"/>
    <property type="match status" value="1"/>
</dbReference>
<comment type="subunit">
    <text evidence="6">Monomer. Associates with the 50S ribosomal subunit.</text>
</comment>
<proteinExistence type="inferred from homology"/>
<feature type="coiled-coil region" evidence="9">
    <location>
        <begin position="161"/>
        <end position="188"/>
    </location>
</feature>
<feature type="binding site" evidence="8">
    <location>
        <position position="213"/>
    </location>
    <ligand>
        <name>Mg(2+)</name>
        <dbReference type="ChEBI" id="CHEBI:18420"/>
    </ligand>
</feature>
<dbReference type="CDD" id="cd01878">
    <property type="entry name" value="HflX"/>
    <property type="match status" value="1"/>
</dbReference>
<dbReference type="PANTHER" id="PTHR10229:SF0">
    <property type="entry name" value="GTP-BINDING PROTEIN 6-RELATED"/>
    <property type="match status" value="1"/>
</dbReference>
<dbReference type="HAMAP" id="MF_00900">
    <property type="entry name" value="GTPase_HflX"/>
    <property type="match status" value="1"/>
</dbReference>
<dbReference type="KEGG" id="rsi:Runsl_1040"/>
<comment type="subcellular location">
    <subcellularLocation>
        <location evidence="6">Cytoplasm</location>
    </subcellularLocation>
    <text evidence="6">May associate with membranes.</text>
</comment>
<evidence type="ECO:0000256" key="8">
    <source>
        <dbReference type="PIRSR" id="PIRSR006809-2"/>
    </source>
</evidence>
<dbReference type="InterPro" id="IPR030394">
    <property type="entry name" value="G_HFLX_dom"/>
</dbReference>
<keyword evidence="3 6" id="KW-0547">Nucleotide-binding</keyword>
<dbReference type="RefSeq" id="WP_013926790.1">
    <property type="nucleotide sequence ID" value="NC_015703.1"/>
</dbReference>
<dbReference type="Proteomes" id="UP000000493">
    <property type="component" value="Chromosome"/>
</dbReference>
<dbReference type="InterPro" id="IPR016496">
    <property type="entry name" value="GTPase_HflX"/>
</dbReference>
<comment type="similarity">
    <text evidence="6">Belongs to the TRAFAC class OBG-HflX-like GTPase superfamily. HflX GTPase family.</text>
</comment>
<evidence type="ECO:0000256" key="7">
    <source>
        <dbReference type="PIRSR" id="PIRSR006809-1"/>
    </source>
</evidence>
<reference evidence="12" key="1">
    <citation type="submission" date="2011-06" db="EMBL/GenBank/DDBJ databases">
        <title>The complete genome of chromosome of Runella slithyformis DSM 19594.</title>
        <authorList>
            <consortium name="US DOE Joint Genome Institute (JGI-PGF)"/>
            <person name="Lucas S."/>
            <person name="Han J."/>
            <person name="Lapidus A."/>
            <person name="Bruce D."/>
            <person name="Goodwin L."/>
            <person name="Pitluck S."/>
            <person name="Peters L."/>
            <person name="Kyrpides N."/>
            <person name="Mavromatis K."/>
            <person name="Ivanova N."/>
            <person name="Ovchinnikova G."/>
            <person name="Zhang X."/>
            <person name="Misra M."/>
            <person name="Detter J.C."/>
            <person name="Tapia R."/>
            <person name="Han C."/>
            <person name="Land M."/>
            <person name="Hauser L."/>
            <person name="Markowitz V."/>
            <person name="Cheng J.-F."/>
            <person name="Hugenholtz P."/>
            <person name="Woyke T."/>
            <person name="Wu D."/>
            <person name="Tindall B."/>
            <person name="Faehrich R."/>
            <person name="Brambilla E."/>
            <person name="Klenk H.-P."/>
            <person name="Eisen J.A."/>
        </authorList>
    </citation>
    <scope>NUCLEOTIDE SEQUENCE [LARGE SCALE GENOMIC DNA]</scope>
    <source>
        <strain evidence="12">ATCC 29530 / DSM 19594 / LMG 11500 / NCIMB 11436 / LSU 4</strain>
    </source>
</reference>
<keyword evidence="5 6" id="KW-0342">GTP-binding</keyword>
<keyword evidence="2 8" id="KW-0479">Metal-binding</keyword>
<dbReference type="NCBIfam" id="TIGR00231">
    <property type="entry name" value="small_GTP"/>
    <property type="match status" value="1"/>
</dbReference>
<dbReference type="InterPro" id="IPR032305">
    <property type="entry name" value="GTP-bd_M"/>
</dbReference>
<evidence type="ECO:0000313" key="12">
    <source>
        <dbReference type="Proteomes" id="UP000000493"/>
    </source>
</evidence>
<feature type="binding site" evidence="7">
    <location>
        <begin position="206"/>
        <end position="213"/>
    </location>
    <ligand>
        <name>GTP</name>
        <dbReference type="ChEBI" id="CHEBI:37565"/>
    </ligand>
</feature>
<dbReference type="FunFam" id="3.40.50.11060:FF:000001">
    <property type="entry name" value="GTPase HflX"/>
    <property type="match status" value="1"/>
</dbReference>
<evidence type="ECO:0000256" key="9">
    <source>
        <dbReference type="SAM" id="Coils"/>
    </source>
</evidence>
<comment type="cofactor">
    <cofactor evidence="8">
        <name>Mg(2+)</name>
        <dbReference type="ChEBI" id="CHEBI:18420"/>
    </cofactor>
</comment>
<dbReference type="FunFam" id="3.40.50.300:FF:000955">
    <property type="entry name" value="GTPase HflX"/>
    <property type="match status" value="1"/>
</dbReference>
<evidence type="ECO:0000256" key="4">
    <source>
        <dbReference type="ARBA" id="ARBA00022842"/>
    </source>
</evidence>
<comment type="function">
    <text evidence="6">GTPase that associates with the 50S ribosomal subunit and may have a role during protein synthesis or ribosome biogenesis.</text>
</comment>
<dbReference type="InterPro" id="IPR042108">
    <property type="entry name" value="GTPase_HflX_N_sf"/>
</dbReference>
<keyword evidence="12" id="KW-1185">Reference proteome</keyword>
<feature type="binding site" evidence="8">
    <location>
        <position position="233"/>
    </location>
    <ligand>
        <name>Mg(2+)</name>
        <dbReference type="ChEBI" id="CHEBI:18420"/>
    </ligand>
</feature>
<dbReference type="GO" id="GO:0043022">
    <property type="term" value="F:ribosome binding"/>
    <property type="evidence" value="ECO:0007669"/>
    <property type="project" value="TreeGrafter"/>
</dbReference>